<feature type="region of interest" description="Disordered" evidence="2">
    <location>
        <begin position="1"/>
        <end position="28"/>
    </location>
</feature>
<protein>
    <submittedName>
        <fullName evidence="3">Uncharacterized protein</fullName>
    </submittedName>
</protein>
<gene>
    <name evidence="3" type="ORF">TARUN_6553</name>
</gene>
<feature type="compositionally biased region" description="Low complexity" evidence="2">
    <location>
        <begin position="181"/>
        <end position="195"/>
    </location>
</feature>
<feature type="compositionally biased region" description="Polar residues" evidence="2">
    <location>
        <begin position="11"/>
        <end position="25"/>
    </location>
</feature>
<evidence type="ECO:0000256" key="2">
    <source>
        <dbReference type="SAM" id="MobiDB-lite"/>
    </source>
</evidence>
<evidence type="ECO:0000313" key="3">
    <source>
        <dbReference type="EMBL" id="RFU75697.1"/>
    </source>
</evidence>
<accession>A0A395NIN3</accession>
<feature type="coiled-coil region" evidence="1">
    <location>
        <begin position="138"/>
        <end position="165"/>
    </location>
</feature>
<dbReference type="EMBL" id="PXOA01000415">
    <property type="protein sequence ID" value="RFU75697.1"/>
    <property type="molecule type" value="Genomic_DNA"/>
</dbReference>
<sequence>MARGRSVPAKASSTKSRNNGSNAQATAIIPSPSSISPLSSNSTIIASGNNSGLLAQADALARMVIEFNVRAVSAKAERLEKSLSTLMTHTTEDKAFREIHDARLQNLCQEMLVVKQRMEEIQGPEWTSKSKTNPESCQKDMDESIDKLRKEMEELKSLVSDISGTLDKLPAAAEAEALVRRSQVTTSVTKSSQTQASLSARAPLPKSKTARNPVTTKQRIEDAIASTRRWNRDHKTTKLSDAIFTANYLKQQSKRDPQMAVYIQRALRRHIYRSGRPKAKTRPKNLEQFCQNLVWRDVIETAEDILVRNGDWTAKALEEGAK</sequence>
<dbReference type="Proteomes" id="UP000266272">
    <property type="component" value="Unassembled WGS sequence"/>
</dbReference>
<name>A0A395NIN3_TRIAR</name>
<keyword evidence="1" id="KW-0175">Coiled coil</keyword>
<keyword evidence="4" id="KW-1185">Reference proteome</keyword>
<organism evidence="3 4">
    <name type="scientific">Trichoderma arundinaceum</name>
    <dbReference type="NCBI Taxonomy" id="490622"/>
    <lineage>
        <taxon>Eukaryota</taxon>
        <taxon>Fungi</taxon>
        <taxon>Dikarya</taxon>
        <taxon>Ascomycota</taxon>
        <taxon>Pezizomycotina</taxon>
        <taxon>Sordariomycetes</taxon>
        <taxon>Hypocreomycetidae</taxon>
        <taxon>Hypocreales</taxon>
        <taxon>Hypocreaceae</taxon>
        <taxon>Trichoderma</taxon>
    </lineage>
</organism>
<evidence type="ECO:0000313" key="4">
    <source>
        <dbReference type="Proteomes" id="UP000266272"/>
    </source>
</evidence>
<reference evidence="3 4" key="1">
    <citation type="journal article" date="2018" name="PLoS Pathog.">
        <title>Evolution of structural diversity of trichothecenes, a family of toxins produced by plant pathogenic and entomopathogenic fungi.</title>
        <authorList>
            <person name="Proctor R.H."/>
            <person name="McCormick S.P."/>
            <person name="Kim H.S."/>
            <person name="Cardoza R.E."/>
            <person name="Stanley A.M."/>
            <person name="Lindo L."/>
            <person name="Kelly A."/>
            <person name="Brown D.W."/>
            <person name="Lee T."/>
            <person name="Vaughan M.M."/>
            <person name="Alexander N.J."/>
            <person name="Busman M."/>
            <person name="Gutierrez S."/>
        </authorList>
    </citation>
    <scope>NUCLEOTIDE SEQUENCE [LARGE SCALE GENOMIC DNA]</scope>
    <source>
        <strain evidence="3 4">IBT 40837</strain>
    </source>
</reference>
<feature type="region of interest" description="Disordered" evidence="2">
    <location>
        <begin position="181"/>
        <end position="214"/>
    </location>
</feature>
<dbReference type="AlphaFoldDB" id="A0A395NIN3"/>
<dbReference type="OrthoDB" id="6423603at2759"/>
<comment type="caution">
    <text evidence="3">The sequence shown here is derived from an EMBL/GenBank/DDBJ whole genome shotgun (WGS) entry which is preliminary data.</text>
</comment>
<evidence type="ECO:0000256" key="1">
    <source>
        <dbReference type="SAM" id="Coils"/>
    </source>
</evidence>
<proteinExistence type="predicted"/>